<evidence type="ECO:0000313" key="2">
    <source>
        <dbReference type="EMBL" id="KAG7577817.1"/>
    </source>
</evidence>
<dbReference type="PANTHER" id="PTHR14379:SF58">
    <property type="entry name" value="NYN DOMAIN-CONTAINING PROTEIN"/>
    <property type="match status" value="1"/>
</dbReference>
<dbReference type="PANTHER" id="PTHR14379">
    <property type="entry name" value="LIMKAIN B LKAP"/>
    <property type="match status" value="1"/>
</dbReference>
<dbReference type="GO" id="GO:0010468">
    <property type="term" value="P:regulation of gene expression"/>
    <property type="evidence" value="ECO:0007669"/>
    <property type="project" value="InterPro"/>
</dbReference>
<organism evidence="2 3">
    <name type="scientific">Arabidopsis thaliana x Arabidopsis arenosa</name>
    <dbReference type="NCBI Taxonomy" id="1240361"/>
    <lineage>
        <taxon>Eukaryota</taxon>
        <taxon>Viridiplantae</taxon>
        <taxon>Streptophyta</taxon>
        <taxon>Embryophyta</taxon>
        <taxon>Tracheophyta</taxon>
        <taxon>Spermatophyta</taxon>
        <taxon>Magnoliopsida</taxon>
        <taxon>eudicotyledons</taxon>
        <taxon>Gunneridae</taxon>
        <taxon>Pentapetalae</taxon>
        <taxon>rosids</taxon>
        <taxon>malvids</taxon>
        <taxon>Brassicales</taxon>
        <taxon>Brassicaceae</taxon>
        <taxon>Camelineae</taxon>
        <taxon>Arabidopsis</taxon>
    </lineage>
</organism>
<feature type="region of interest" description="Disordered" evidence="1">
    <location>
        <begin position="192"/>
        <end position="215"/>
    </location>
</feature>
<evidence type="ECO:0008006" key="4">
    <source>
        <dbReference type="Google" id="ProtNLM"/>
    </source>
</evidence>
<protein>
    <recommendedName>
        <fullName evidence="4">NYN domain-containing protein</fullName>
    </recommendedName>
</protein>
<dbReference type="InterPro" id="IPR024768">
    <property type="entry name" value="Marf1"/>
</dbReference>
<gene>
    <name evidence="2" type="ORF">ISN45_Aa03g020620</name>
</gene>
<comment type="caution">
    <text evidence="2">The sequence shown here is derived from an EMBL/GenBank/DDBJ whole genome shotgun (WGS) entry which is preliminary data.</text>
</comment>
<evidence type="ECO:0000313" key="3">
    <source>
        <dbReference type="Proteomes" id="UP000694240"/>
    </source>
</evidence>
<dbReference type="GO" id="GO:0005777">
    <property type="term" value="C:peroxisome"/>
    <property type="evidence" value="ECO:0007669"/>
    <property type="project" value="InterPro"/>
</dbReference>
<evidence type="ECO:0000256" key="1">
    <source>
        <dbReference type="SAM" id="MobiDB-lite"/>
    </source>
</evidence>
<dbReference type="AlphaFoldDB" id="A0A8T2AYJ7"/>
<dbReference type="EMBL" id="JAEFBK010000008">
    <property type="protein sequence ID" value="KAG7577817.1"/>
    <property type="molecule type" value="Genomic_DNA"/>
</dbReference>
<dbReference type="CDD" id="cd10910">
    <property type="entry name" value="PIN_limkain_b1_N_like"/>
    <property type="match status" value="1"/>
</dbReference>
<sequence>MAQGAIVPATTDAVCKTASVFWDVEDFPLPADRDLCWFRENLKEHLRKQGILGDVSITAYGEEKPDEVVNRYKDAGITFVSKGNKYWRLVLMMADIGLWTLGHRDVYNYDKTVLMLIVKDDKDTEFIQYIQNLDWVMYLSVFYVLVEQEPGPVPMVQEAWFWEKLLEGEEPMPQEEFRKICSQVKRNVKSPSFFRRPTESSGYNFSSMKKTKKDD</sequence>
<dbReference type="Proteomes" id="UP000694240">
    <property type="component" value="Chromosome 8"/>
</dbReference>
<name>A0A8T2AYJ7_9BRAS</name>
<accession>A0A8T2AYJ7</accession>
<keyword evidence="3" id="KW-1185">Reference proteome</keyword>
<proteinExistence type="predicted"/>
<feature type="compositionally biased region" description="Polar residues" evidence="1">
    <location>
        <begin position="199"/>
        <end position="208"/>
    </location>
</feature>
<reference evidence="2 3" key="1">
    <citation type="submission" date="2020-12" db="EMBL/GenBank/DDBJ databases">
        <title>Concerted genomic and epigenomic changes stabilize Arabidopsis allopolyploids.</title>
        <authorList>
            <person name="Chen Z."/>
        </authorList>
    </citation>
    <scope>NUCLEOTIDE SEQUENCE [LARGE SCALE GENOMIC DNA]</scope>
    <source>
        <strain evidence="2">Allo738</strain>
        <tissue evidence="2">Leaf</tissue>
    </source>
</reference>